<dbReference type="EMBL" id="BQNB010021089">
    <property type="protein sequence ID" value="GJU02727.1"/>
    <property type="molecule type" value="Genomic_DNA"/>
</dbReference>
<protein>
    <submittedName>
        <fullName evidence="1">Uncharacterized protein</fullName>
    </submittedName>
</protein>
<accession>A0ABQ5IR24</accession>
<evidence type="ECO:0000313" key="2">
    <source>
        <dbReference type="Proteomes" id="UP001151760"/>
    </source>
</evidence>
<name>A0ABQ5IR24_9ASTR</name>
<organism evidence="1 2">
    <name type="scientific">Tanacetum coccineum</name>
    <dbReference type="NCBI Taxonomy" id="301880"/>
    <lineage>
        <taxon>Eukaryota</taxon>
        <taxon>Viridiplantae</taxon>
        <taxon>Streptophyta</taxon>
        <taxon>Embryophyta</taxon>
        <taxon>Tracheophyta</taxon>
        <taxon>Spermatophyta</taxon>
        <taxon>Magnoliopsida</taxon>
        <taxon>eudicotyledons</taxon>
        <taxon>Gunneridae</taxon>
        <taxon>Pentapetalae</taxon>
        <taxon>asterids</taxon>
        <taxon>campanulids</taxon>
        <taxon>Asterales</taxon>
        <taxon>Asteraceae</taxon>
        <taxon>Asteroideae</taxon>
        <taxon>Anthemideae</taxon>
        <taxon>Anthemidinae</taxon>
        <taxon>Tanacetum</taxon>
    </lineage>
</organism>
<sequence length="92" mass="10593">MTKTEASAFSGKEIRHLFQGRLLYSFWHKAIFFPPCKPSRSETYVSASVKEIDYVQLGIVNQAELKLQPRAFFSFCTTAYTEVKILPNLLRT</sequence>
<reference evidence="1" key="2">
    <citation type="submission" date="2022-01" db="EMBL/GenBank/DDBJ databases">
        <authorList>
            <person name="Yamashiro T."/>
            <person name="Shiraishi A."/>
            <person name="Satake H."/>
            <person name="Nakayama K."/>
        </authorList>
    </citation>
    <scope>NUCLEOTIDE SEQUENCE</scope>
</reference>
<dbReference type="Proteomes" id="UP001151760">
    <property type="component" value="Unassembled WGS sequence"/>
</dbReference>
<comment type="caution">
    <text evidence="1">The sequence shown here is derived from an EMBL/GenBank/DDBJ whole genome shotgun (WGS) entry which is preliminary data.</text>
</comment>
<gene>
    <name evidence="1" type="ORF">Tco_1113065</name>
</gene>
<evidence type="ECO:0000313" key="1">
    <source>
        <dbReference type="EMBL" id="GJU02727.1"/>
    </source>
</evidence>
<reference evidence="1" key="1">
    <citation type="journal article" date="2022" name="Int. J. Mol. Sci.">
        <title>Draft Genome of Tanacetum Coccineum: Genomic Comparison of Closely Related Tanacetum-Family Plants.</title>
        <authorList>
            <person name="Yamashiro T."/>
            <person name="Shiraishi A."/>
            <person name="Nakayama K."/>
            <person name="Satake H."/>
        </authorList>
    </citation>
    <scope>NUCLEOTIDE SEQUENCE</scope>
</reference>
<proteinExistence type="predicted"/>
<keyword evidence="2" id="KW-1185">Reference proteome</keyword>